<feature type="domain" description="DUF1899" evidence="6">
    <location>
        <begin position="4"/>
        <end position="68"/>
    </location>
</feature>
<feature type="repeat" description="WD" evidence="3">
    <location>
        <begin position="77"/>
        <end position="119"/>
    </location>
</feature>
<feature type="region of interest" description="Disordered" evidence="5">
    <location>
        <begin position="326"/>
        <end position="379"/>
    </location>
</feature>
<dbReference type="PANTHER" id="PTHR10856:SF23">
    <property type="entry name" value="CORONIN-6"/>
    <property type="match status" value="1"/>
</dbReference>
<dbReference type="AlphaFoldDB" id="A0A834DW34"/>
<dbReference type="SMART" id="SM00320">
    <property type="entry name" value="WD40"/>
    <property type="match status" value="3"/>
</dbReference>
<dbReference type="InterPro" id="IPR019775">
    <property type="entry name" value="WD40_repeat_CS"/>
</dbReference>
<reference evidence="7 8" key="1">
    <citation type="journal article" date="2020" name="Nature">
        <title>Six reference-quality genomes reveal evolution of bat adaptations.</title>
        <authorList>
            <person name="Jebb D."/>
            <person name="Huang Z."/>
            <person name="Pippel M."/>
            <person name="Hughes G.M."/>
            <person name="Lavrichenko K."/>
            <person name="Devanna P."/>
            <person name="Winkler S."/>
            <person name="Jermiin L.S."/>
            <person name="Skirmuntt E.C."/>
            <person name="Katzourakis A."/>
            <person name="Burkitt-Gray L."/>
            <person name="Ray D.A."/>
            <person name="Sullivan K.A.M."/>
            <person name="Roscito J.G."/>
            <person name="Kirilenko B.M."/>
            <person name="Davalos L.M."/>
            <person name="Corthals A.P."/>
            <person name="Power M.L."/>
            <person name="Jones G."/>
            <person name="Ransome R.D."/>
            <person name="Dechmann D.K.N."/>
            <person name="Locatelli A.G."/>
            <person name="Puechmaille S.J."/>
            <person name="Fedrigo O."/>
            <person name="Jarvis E.D."/>
            <person name="Hiller M."/>
            <person name="Vernes S.C."/>
            <person name="Myers E.W."/>
            <person name="Teeling E.C."/>
        </authorList>
    </citation>
    <scope>NUCLEOTIDE SEQUENCE [LARGE SCALE GENOMIC DNA]</scope>
    <source>
        <strain evidence="7">Bat1K_MPI-CBG_1</strain>
    </source>
</reference>
<comment type="similarity">
    <text evidence="4">Belongs to the WD repeat coronin family.</text>
</comment>
<evidence type="ECO:0000256" key="1">
    <source>
        <dbReference type="ARBA" id="ARBA00022574"/>
    </source>
</evidence>
<dbReference type="EMBL" id="JABVXQ010000008">
    <property type="protein sequence ID" value="KAF6094841.1"/>
    <property type="molecule type" value="Genomic_DNA"/>
</dbReference>
<dbReference type="Pfam" id="PF00400">
    <property type="entry name" value="WD40"/>
    <property type="match status" value="3"/>
</dbReference>
<proteinExistence type="inferred from homology"/>
<evidence type="ECO:0000256" key="3">
    <source>
        <dbReference type="PROSITE-ProRule" id="PRU00221"/>
    </source>
</evidence>
<dbReference type="PROSITE" id="PS50294">
    <property type="entry name" value="WD_REPEATS_REGION"/>
    <property type="match status" value="2"/>
</dbReference>
<dbReference type="PROSITE" id="PS00678">
    <property type="entry name" value="WD_REPEATS_1"/>
    <property type="match status" value="1"/>
</dbReference>
<keyword evidence="2 4" id="KW-0677">Repeat</keyword>
<dbReference type="Proteomes" id="UP000664940">
    <property type="component" value="Unassembled WGS sequence"/>
</dbReference>
<feature type="compositionally biased region" description="Polar residues" evidence="5">
    <location>
        <begin position="290"/>
        <end position="305"/>
    </location>
</feature>
<dbReference type="InterPro" id="IPR001680">
    <property type="entry name" value="WD40_rpt"/>
</dbReference>
<evidence type="ECO:0000259" key="6">
    <source>
        <dbReference type="SMART" id="SM01166"/>
    </source>
</evidence>
<accession>A0A834DW34</accession>
<dbReference type="InterPro" id="IPR015505">
    <property type="entry name" value="Coronin"/>
</dbReference>
<dbReference type="InterPro" id="IPR015048">
    <property type="entry name" value="DUF1899"/>
</dbReference>
<dbReference type="Pfam" id="PF08953">
    <property type="entry name" value="DUF1899"/>
    <property type="match status" value="1"/>
</dbReference>
<dbReference type="SMART" id="SM01166">
    <property type="entry name" value="DUF1899"/>
    <property type="match status" value="1"/>
</dbReference>
<dbReference type="GO" id="GO:0007015">
    <property type="term" value="P:actin filament organization"/>
    <property type="evidence" value="ECO:0007669"/>
    <property type="project" value="TreeGrafter"/>
</dbReference>
<comment type="caution">
    <text evidence="7">The sequence shown here is derived from an EMBL/GenBank/DDBJ whole genome shotgun (WGS) entry which is preliminary data.</text>
</comment>
<dbReference type="SUPFAM" id="SSF117289">
    <property type="entry name" value="Nucleoporin domain"/>
    <property type="match status" value="1"/>
</dbReference>
<evidence type="ECO:0000256" key="4">
    <source>
        <dbReference type="RuleBase" id="RU280818"/>
    </source>
</evidence>
<organism evidence="7 8">
    <name type="scientific">Phyllostomus discolor</name>
    <name type="common">pale spear-nosed bat</name>
    <dbReference type="NCBI Taxonomy" id="89673"/>
    <lineage>
        <taxon>Eukaryota</taxon>
        <taxon>Metazoa</taxon>
        <taxon>Chordata</taxon>
        <taxon>Craniata</taxon>
        <taxon>Vertebrata</taxon>
        <taxon>Euteleostomi</taxon>
        <taxon>Mammalia</taxon>
        <taxon>Eutheria</taxon>
        <taxon>Laurasiatheria</taxon>
        <taxon>Chiroptera</taxon>
        <taxon>Yangochiroptera</taxon>
        <taxon>Phyllostomidae</taxon>
        <taxon>Phyllostominae</taxon>
        <taxon>Phyllostomus</taxon>
    </lineage>
</organism>
<evidence type="ECO:0000313" key="7">
    <source>
        <dbReference type="EMBL" id="KAF6094841.1"/>
    </source>
</evidence>
<evidence type="ECO:0000256" key="2">
    <source>
        <dbReference type="ARBA" id="ARBA00022737"/>
    </source>
</evidence>
<dbReference type="GO" id="GO:0051015">
    <property type="term" value="F:actin filament binding"/>
    <property type="evidence" value="ECO:0007669"/>
    <property type="project" value="TreeGrafter"/>
</dbReference>
<dbReference type="PROSITE" id="PS50082">
    <property type="entry name" value="WD_REPEATS_2"/>
    <property type="match status" value="3"/>
</dbReference>
<dbReference type="PANTHER" id="PTHR10856">
    <property type="entry name" value="CORONIN"/>
    <property type="match status" value="1"/>
</dbReference>
<keyword evidence="1 3" id="KW-0853">WD repeat</keyword>
<protein>
    <recommendedName>
        <fullName evidence="4">Coronin</fullName>
    </recommendedName>
</protein>
<feature type="repeat" description="WD" evidence="3">
    <location>
        <begin position="127"/>
        <end position="169"/>
    </location>
</feature>
<dbReference type="Gene3D" id="2.130.10.10">
    <property type="entry name" value="YVTN repeat-like/Quinoprotein amine dehydrogenase"/>
    <property type="match status" value="1"/>
</dbReference>
<dbReference type="GO" id="GO:0016477">
    <property type="term" value="P:cell migration"/>
    <property type="evidence" value="ECO:0007669"/>
    <property type="project" value="TreeGrafter"/>
</dbReference>
<dbReference type="FunFam" id="2.130.10.10:FF:000962">
    <property type="entry name" value="Coronin"/>
    <property type="match status" value="1"/>
</dbReference>
<feature type="region of interest" description="Disordered" evidence="5">
    <location>
        <begin position="271"/>
        <end position="306"/>
    </location>
</feature>
<sequence>MSRRVVRQSKFRHVFGQAAKADQAYEDIRVSKVTWDSSFCAVNPKFLAIIVEAGGGGAFIVLPLAKTGRVDKNHPLVTGHTAPVLDIDWCPHNDNVIASASDDTTIMVWQIPDYTPMRNITEPIITLEGHSKRVGILCWHPTARNVLLSAGSDNVIIIWNVGTGEVLLSLDDMHPDIIHSVCWNSNGSLLATTCKDKTLRIIDPRKGQVVAERARPHEGARPLRAVFTADGKLLSTGFSRMSERQLALWDPVGQATPGACARYFARSARSALPGGGRCPRGPKRSGKYPSGNSLAASPGNQQTSPALGVSLRGRWRAHHLLRDARLRLSQGPDAPQARSQPGPPEAEYLDPLLSPPLPPIPKSASWLLGPPGSPEQAAG</sequence>
<evidence type="ECO:0000313" key="8">
    <source>
        <dbReference type="Proteomes" id="UP000664940"/>
    </source>
</evidence>
<feature type="repeat" description="WD" evidence="3">
    <location>
        <begin position="171"/>
        <end position="212"/>
    </location>
</feature>
<dbReference type="InterPro" id="IPR015943">
    <property type="entry name" value="WD40/YVTN_repeat-like_dom_sf"/>
</dbReference>
<name>A0A834DW34_9CHIR</name>
<evidence type="ECO:0000256" key="5">
    <source>
        <dbReference type="SAM" id="MobiDB-lite"/>
    </source>
</evidence>
<gene>
    <name evidence="7" type="ORF">HJG60_011924</name>
</gene>